<sequence>MAARVISGKAKGRKLKLVPGDTTRPIMDRVKENLFNILGDVGDTRWLDLFAGTGQVGIEALSRGAAEVVFVDKARAAIQTIRDNLAHTRLEDGAKVVAGDALAYLRAAPGPPFDVVYIAPPQYMEIWIEPLRLIDAAIDRYLTAGGLVIVQIDPREYKPVELANLTLSDERRYGNTMLCFYQAGS</sequence>
<dbReference type="Pfam" id="PF03602">
    <property type="entry name" value="Cons_hypoth95"/>
    <property type="match status" value="1"/>
</dbReference>
<accession>A0A160SYH3</accession>
<dbReference type="Proteomes" id="UP000215027">
    <property type="component" value="Chromosome I"/>
</dbReference>
<dbReference type="RefSeq" id="WP_197699864.1">
    <property type="nucleotide sequence ID" value="NZ_LN890655.1"/>
</dbReference>
<evidence type="ECO:0000256" key="1">
    <source>
        <dbReference type="ARBA" id="ARBA00022603"/>
    </source>
</evidence>
<dbReference type="KEGG" id="pbf:CFX0092_A0665"/>
<dbReference type="InterPro" id="IPR029063">
    <property type="entry name" value="SAM-dependent_MTases_sf"/>
</dbReference>
<dbReference type="PANTHER" id="PTHR43542:SF1">
    <property type="entry name" value="METHYLTRANSFERASE"/>
    <property type="match status" value="1"/>
</dbReference>
<dbReference type="InterPro" id="IPR004398">
    <property type="entry name" value="RNA_MeTrfase_RsmD"/>
</dbReference>
<dbReference type="GO" id="GO:0031167">
    <property type="term" value="P:rRNA methylation"/>
    <property type="evidence" value="ECO:0007669"/>
    <property type="project" value="InterPro"/>
</dbReference>
<keyword evidence="1 3" id="KW-0489">Methyltransferase</keyword>
<dbReference type="PANTHER" id="PTHR43542">
    <property type="entry name" value="METHYLTRANSFERASE"/>
    <property type="match status" value="1"/>
</dbReference>
<evidence type="ECO:0000313" key="4">
    <source>
        <dbReference type="Proteomes" id="UP000215027"/>
    </source>
</evidence>
<dbReference type="CDD" id="cd02440">
    <property type="entry name" value="AdoMet_MTases"/>
    <property type="match status" value="1"/>
</dbReference>
<dbReference type="SUPFAM" id="SSF53335">
    <property type="entry name" value="S-adenosyl-L-methionine-dependent methyltransferases"/>
    <property type="match status" value="1"/>
</dbReference>
<evidence type="ECO:0000313" key="3">
    <source>
        <dbReference type="EMBL" id="CUS02531.1"/>
    </source>
</evidence>
<reference evidence="3" key="1">
    <citation type="submission" date="2016-01" db="EMBL/GenBank/DDBJ databases">
        <authorList>
            <person name="Mcilroy J.S."/>
            <person name="Karst M S."/>
            <person name="Albertsen M."/>
        </authorList>
    </citation>
    <scope>NUCLEOTIDE SEQUENCE</scope>
    <source>
        <strain evidence="3">Cfx-K</strain>
    </source>
</reference>
<dbReference type="EMBL" id="LN890655">
    <property type="protein sequence ID" value="CUS02531.1"/>
    <property type="molecule type" value="Genomic_DNA"/>
</dbReference>
<dbReference type="NCBIfam" id="TIGR00095">
    <property type="entry name" value="16S rRNA (guanine(966)-N(2))-methyltransferase RsmD"/>
    <property type="match status" value="1"/>
</dbReference>
<dbReference type="Gene3D" id="3.40.50.150">
    <property type="entry name" value="Vaccinia Virus protein VP39"/>
    <property type="match status" value="1"/>
</dbReference>
<proteinExistence type="predicted"/>
<dbReference type="AlphaFoldDB" id="A0A160SYH3"/>
<evidence type="ECO:0000256" key="2">
    <source>
        <dbReference type="ARBA" id="ARBA00022679"/>
    </source>
</evidence>
<name>A0A160SYH3_9CHLR</name>
<dbReference type="PIRSF" id="PIRSF004553">
    <property type="entry name" value="CHP00095"/>
    <property type="match status" value="1"/>
</dbReference>
<keyword evidence="2 3" id="KW-0808">Transferase</keyword>
<organism evidence="3 4">
    <name type="scientific">Candidatus Promineifilum breve</name>
    <dbReference type="NCBI Taxonomy" id="1806508"/>
    <lineage>
        <taxon>Bacteria</taxon>
        <taxon>Bacillati</taxon>
        <taxon>Chloroflexota</taxon>
        <taxon>Ardenticatenia</taxon>
        <taxon>Candidatus Promineifilales</taxon>
        <taxon>Candidatus Promineifilaceae</taxon>
        <taxon>Candidatus Promineifilum</taxon>
    </lineage>
</organism>
<dbReference type="EC" id="2.1.1.-" evidence="3"/>
<protein>
    <submittedName>
        <fullName evidence="3">rRNA methyltransferase YlbH</fullName>
        <ecNumber evidence="3">2.1.1.-</ecNumber>
    </submittedName>
</protein>
<gene>
    <name evidence="3" type="primary">ylbH</name>
    <name evidence="3" type="ORF">CFX0092_A0665</name>
</gene>
<dbReference type="GO" id="GO:0008168">
    <property type="term" value="F:methyltransferase activity"/>
    <property type="evidence" value="ECO:0007669"/>
    <property type="project" value="UniProtKB-KW"/>
</dbReference>
<keyword evidence="4" id="KW-1185">Reference proteome</keyword>